<keyword evidence="2" id="KW-1133">Transmembrane helix</keyword>
<feature type="transmembrane region" description="Helical" evidence="2">
    <location>
        <begin position="82"/>
        <end position="103"/>
    </location>
</feature>
<name>A0A450XQZ1_9GAMM</name>
<dbReference type="AlphaFoldDB" id="A0A450XQZ1"/>
<keyword evidence="2" id="KW-0472">Membrane</keyword>
<dbReference type="EMBL" id="CAADFM010000131">
    <property type="protein sequence ID" value="VFK15707.1"/>
    <property type="molecule type" value="Genomic_DNA"/>
</dbReference>
<gene>
    <name evidence="3" type="ORF">BECKLPF1236A_GA0070988_101311</name>
    <name evidence="4" type="ORF">BECKLPF1236C_GA0070990_101471</name>
</gene>
<feature type="transmembrane region" description="Helical" evidence="2">
    <location>
        <begin position="59"/>
        <end position="76"/>
    </location>
</feature>
<feature type="transmembrane region" description="Helical" evidence="2">
    <location>
        <begin position="26"/>
        <end position="47"/>
    </location>
</feature>
<keyword evidence="2" id="KW-0812">Transmembrane</keyword>
<proteinExistence type="predicted"/>
<feature type="transmembrane region" description="Helical" evidence="2">
    <location>
        <begin position="342"/>
        <end position="358"/>
    </location>
</feature>
<evidence type="ECO:0000313" key="4">
    <source>
        <dbReference type="EMBL" id="VFK31704.1"/>
    </source>
</evidence>
<feature type="transmembrane region" description="Helical" evidence="2">
    <location>
        <begin position="211"/>
        <end position="228"/>
    </location>
</feature>
<sequence length="380" mass="40432">MKSGPPSNGRTLKISWNKPLVGQEGWALFARALEVGLLVWMISFMVWGAVAELEIVKEVTMSTAGLVVVVLLGVGVGVDAGALVGLVTALVTGMVIGTITGTLEEITKVKEKIRKIRRNAIAKVEEKVEAGVAAVTEKAKAKVKAAEATLIIVAVLGGVLIALALILIGEVAVKEAVVTTAVVGVMVAGMLAIVVTVAGVGLALGAFLVRLVVEGTIDYAALAAIVIATAVAKFFLLFVVISLIVGIWLRSLIVRVAATLRHPLRGIHELSNNWQRILWVIDSRHIPELVPDISARDESFTLSGLIKGICAQDKVLCLLGVPIIPLWFMLGFLYRWSLKSTCWLYLPLICLGAGCHVSRGHRRPSHKRCDQSNTGGNGLV</sequence>
<organism evidence="4">
    <name type="scientific">Candidatus Kentrum sp. LPFa</name>
    <dbReference type="NCBI Taxonomy" id="2126335"/>
    <lineage>
        <taxon>Bacteria</taxon>
        <taxon>Pseudomonadati</taxon>
        <taxon>Pseudomonadota</taxon>
        <taxon>Gammaproteobacteria</taxon>
        <taxon>Candidatus Kentrum</taxon>
    </lineage>
</organism>
<feature type="transmembrane region" description="Helical" evidence="2">
    <location>
        <begin position="234"/>
        <end position="258"/>
    </location>
</feature>
<feature type="region of interest" description="Disordered" evidence="1">
    <location>
        <begin position="361"/>
        <end position="380"/>
    </location>
</feature>
<feature type="transmembrane region" description="Helical" evidence="2">
    <location>
        <begin position="181"/>
        <end position="204"/>
    </location>
</feature>
<feature type="transmembrane region" description="Helical" evidence="2">
    <location>
        <begin position="148"/>
        <end position="169"/>
    </location>
</feature>
<dbReference type="EMBL" id="CAADFP010000147">
    <property type="protein sequence ID" value="VFK31704.1"/>
    <property type="molecule type" value="Genomic_DNA"/>
</dbReference>
<evidence type="ECO:0000256" key="1">
    <source>
        <dbReference type="SAM" id="MobiDB-lite"/>
    </source>
</evidence>
<protein>
    <submittedName>
        <fullName evidence="4">Uncharacterized protein</fullName>
    </submittedName>
</protein>
<accession>A0A450XQZ1</accession>
<evidence type="ECO:0000256" key="2">
    <source>
        <dbReference type="SAM" id="Phobius"/>
    </source>
</evidence>
<reference evidence="4" key="1">
    <citation type="submission" date="2019-02" db="EMBL/GenBank/DDBJ databases">
        <authorList>
            <person name="Gruber-Vodicka R. H."/>
            <person name="Seah K. B. B."/>
        </authorList>
    </citation>
    <scope>NUCLEOTIDE SEQUENCE</scope>
    <source>
        <strain evidence="3">BECK_S312</strain>
        <strain evidence="4">BECK_S426</strain>
    </source>
</reference>
<evidence type="ECO:0000313" key="3">
    <source>
        <dbReference type="EMBL" id="VFK15707.1"/>
    </source>
</evidence>
<feature type="transmembrane region" description="Helical" evidence="2">
    <location>
        <begin position="315"/>
        <end position="336"/>
    </location>
</feature>